<reference evidence="1" key="1">
    <citation type="submission" date="2018-05" db="EMBL/GenBank/DDBJ databases">
        <authorList>
            <person name="Lanie J.A."/>
            <person name="Ng W.-L."/>
            <person name="Kazmierczak K.M."/>
            <person name="Andrzejewski T.M."/>
            <person name="Davidsen T.M."/>
            <person name="Wayne K.J."/>
            <person name="Tettelin H."/>
            <person name="Glass J.I."/>
            <person name="Rusch D."/>
            <person name="Podicherti R."/>
            <person name="Tsui H.-C.T."/>
            <person name="Winkler M.E."/>
        </authorList>
    </citation>
    <scope>NUCLEOTIDE SEQUENCE</scope>
</reference>
<protein>
    <submittedName>
        <fullName evidence="1">Uncharacterized protein</fullName>
    </submittedName>
</protein>
<name>A0A381MZZ2_9ZZZZ</name>
<dbReference type="EMBL" id="UINC01000011">
    <property type="protein sequence ID" value="SUZ47344.1"/>
    <property type="molecule type" value="Genomic_DNA"/>
</dbReference>
<accession>A0A381MZZ2</accession>
<evidence type="ECO:0000313" key="1">
    <source>
        <dbReference type="EMBL" id="SUZ47344.1"/>
    </source>
</evidence>
<proteinExistence type="predicted"/>
<sequence length="170" mass="18852">MRKFLIAIVGIALAIGAFYAVAVRFSDGPFGIVAGGPLQSGELIQGEPDWVFAHDVPTIELQLLSPPRSRTVWMIEHEGKIYVPCGYRNTWLGRLWKQWPLEVEKDPRAIVRIEGKRYERTLVPVTSKHPSIEALLAELQRKYMGGAGSAPASIVDTDALLLFELAPRSS</sequence>
<dbReference type="AlphaFoldDB" id="A0A381MZZ2"/>
<organism evidence="1">
    <name type="scientific">marine metagenome</name>
    <dbReference type="NCBI Taxonomy" id="408172"/>
    <lineage>
        <taxon>unclassified sequences</taxon>
        <taxon>metagenomes</taxon>
        <taxon>ecological metagenomes</taxon>
    </lineage>
</organism>
<gene>
    <name evidence="1" type="ORF">METZ01_LOCUS198</name>
</gene>